<evidence type="ECO:0000313" key="1">
    <source>
        <dbReference type="EMBL" id="CBJ27358.1"/>
    </source>
</evidence>
<dbReference type="EMBL" id="FN649751">
    <property type="protein sequence ID" value="CBJ27358.1"/>
    <property type="molecule type" value="Genomic_DNA"/>
</dbReference>
<protein>
    <submittedName>
        <fullName evidence="1">Uncharacterized protein</fullName>
    </submittedName>
</protein>
<sequence>MEVKSQKEGKIRLQDRVLAARKESERINDQQGAALHELLLDPESRTIFEKKLPEDSAQRAIFEDQLRWNTRMASSKGFRFHPATLRIAIYMHGVAGSAGYNMLRNFIHLPSPRRVQQLQAQAAPPRTGVLVDNIRKYGRLAAEQDADKADLTGVLSWDLTHLSKNGLDFAPKEGRLTGLVDEATFFNPVYQGKVDEDGGLGKQLGKILATQYVEFFVSLGNPEYKFVVWREAVRSLSTDYIQRMLTRTMRFLSIAHRDKGFDVVATVCDGASEQ</sequence>
<proteinExistence type="predicted"/>
<dbReference type="Proteomes" id="UP000002630">
    <property type="component" value="Linkage Group LG26"/>
</dbReference>
<dbReference type="AlphaFoldDB" id="D7G5R1"/>
<gene>
    <name evidence="1" type="ORF">Esi_0067_0040</name>
</gene>
<reference evidence="1 2" key="1">
    <citation type="journal article" date="2010" name="Nature">
        <title>The Ectocarpus genome and the independent evolution of multicellularity in brown algae.</title>
        <authorList>
            <person name="Cock J.M."/>
            <person name="Sterck L."/>
            <person name="Rouze P."/>
            <person name="Scornet D."/>
            <person name="Allen A.E."/>
            <person name="Amoutzias G."/>
            <person name="Anthouard V."/>
            <person name="Artiguenave F."/>
            <person name="Aury J.M."/>
            <person name="Badger J.H."/>
            <person name="Beszteri B."/>
            <person name="Billiau K."/>
            <person name="Bonnet E."/>
            <person name="Bothwell J.H."/>
            <person name="Bowler C."/>
            <person name="Boyen C."/>
            <person name="Brownlee C."/>
            <person name="Carrano C.J."/>
            <person name="Charrier B."/>
            <person name="Cho G.Y."/>
            <person name="Coelho S.M."/>
            <person name="Collen J."/>
            <person name="Corre E."/>
            <person name="Da Silva C."/>
            <person name="Delage L."/>
            <person name="Delaroque N."/>
            <person name="Dittami S.M."/>
            <person name="Doulbeau S."/>
            <person name="Elias M."/>
            <person name="Farnham G."/>
            <person name="Gachon C.M."/>
            <person name="Gschloessl B."/>
            <person name="Heesch S."/>
            <person name="Jabbari K."/>
            <person name="Jubin C."/>
            <person name="Kawai H."/>
            <person name="Kimura K."/>
            <person name="Kloareg B."/>
            <person name="Kupper F.C."/>
            <person name="Lang D."/>
            <person name="Le Bail A."/>
            <person name="Leblanc C."/>
            <person name="Lerouge P."/>
            <person name="Lohr M."/>
            <person name="Lopez P.J."/>
            <person name="Martens C."/>
            <person name="Maumus F."/>
            <person name="Michel G."/>
            <person name="Miranda-Saavedra D."/>
            <person name="Morales J."/>
            <person name="Moreau H."/>
            <person name="Motomura T."/>
            <person name="Nagasato C."/>
            <person name="Napoli C.A."/>
            <person name="Nelson D.R."/>
            <person name="Nyvall-Collen P."/>
            <person name="Peters A.F."/>
            <person name="Pommier C."/>
            <person name="Potin P."/>
            <person name="Poulain J."/>
            <person name="Quesneville H."/>
            <person name="Read B."/>
            <person name="Rensing S.A."/>
            <person name="Ritter A."/>
            <person name="Rousvoal S."/>
            <person name="Samanta M."/>
            <person name="Samson G."/>
            <person name="Schroeder D.C."/>
            <person name="Segurens B."/>
            <person name="Strittmatter M."/>
            <person name="Tonon T."/>
            <person name="Tregear J.W."/>
            <person name="Valentin K."/>
            <person name="von Dassow P."/>
            <person name="Yamagishi T."/>
            <person name="Van de Peer Y."/>
            <person name="Wincker P."/>
        </authorList>
    </citation>
    <scope>NUCLEOTIDE SEQUENCE [LARGE SCALE GENOMIC DNA]</scope>
    <source>
        <strain evidence="2">Ec32 / CCAP1310/4</strain>
    </source>
</reference>
<accession>D7G5R1</accession>
<organism evidence="1 2">
    <name type="scientific">Ectocarpus siliculosus</name>
    <name type="common">Brown alga</name>
    <name type="synonym">Conferva siliculosa</name>
    <dbReference type="NCBI Taxonomy" id="2880"/>
    <lineage>
        <taxon>Eukaryota</taxon>
        <taxon>Sar</taxon>
        <taxon>Stramenopiles</taxon>
        <taxon>Ochrophyta</taxon>
        <taxon>PX clade</taxon>
        <taxon>Phaeophyceae</taxon>
        <taxon>Ectocarpales</taxon>
        <taxon>Ectocarpaceae</taxon>
        <taxon>Ectocarpus</taxon>
    </lineage>
</organism>
<evidence type="ECO:0000313" key="2">
    <source>
        <dbReference type="Proteomes" id="UP000002630"/>
    </source>
</evidence>
<dbReference type="EMBL" id="FN648894">
    <property type="protein sequence ID" value="CBJ27358.1"/>
    <property type="molecule type" value="Genomic_DNA"/>
</dbReference>
<dbReference type="InParanoid" id="D7G5R1"/>
<dbReference type="OrthoDB" id="6141124at2759"/>
<keyword evidence="2" id="KW-1185">Reference proteome</keyword>
<name>D7G5R1_ECTSI</name>